<dbReference type="Proteomes" id="UP001283366">
    <property type="component" value="Unassembled WGS sequence"/>
</dbReference>
<evidence type="ECO:0000313" key="3">
    <source>
        <dbReference type="EMBL" id="SMS02397.1"/>
    </source>
</evidence>
<protein>
    <submittedName>
        <fullName evidence="2">AMP-binding protein</fullName>
    </submittedName>
    <submittedName>
        <fullName evidence="3">Acyl-CoA synthetase</fullName>
    </submittedName>
</protein>
<dbReference type="EMBL" id="JAWRCO010000001">
    <property type="protein sequence ID" value="MDW6002908.1"/>
    <property type="molecule type" value="Genomic_DNA"/>
</dbReference>
<dbReference type="RefSeq" id="WP_087482404.1">
    <property type="nucleotide sequence ID" value="NZ_AP024883.1"/>
</dbReference>
<dbReference type="AlphaFoldDB" id="A0A1Y6IXL3"/>
<accession>A0A1Y6IXL3</accession>
<dbReference type="EMBL" id="FXXI01000009">
    <property type="protein sequence ID" value="SMS02397.1"/>
    <property type="molecule type" value="Genomic_DNA"/>
</dbReference>
<dbReference type="OrthoDB" id="9757559at2"/>
<dbReference type="InterPro" id="IPR042099">
    <property type="entry name" value="ANL_N_sf"/>
</dbReference>
<dbReference type="GO" id="GO:0016405">
    <property type="term" value="F:CoA-ligase activity"/>
    <property type="evidence" value="ECO:0007669"/>
    <property type="project" value="TreeGrafter"/>
</dbReference>
<dbReference type="PROSITE" id="PS00455">
    <property type="entry name" value="AMP_BINDING"/>
    <property type="match status" value="1"/>
</dbReference>
<evidence type="ECO:0000313" key="5">
    <source>
        <dbReference type="Proteomes" id="UP001283366"/>
    </source>
</evidence>
<dbReference type="PANTHER" id="PTHR24096">
    <property type="entry name" value="LONG-CHAIN-FATTY-ACID--COA LIGASE"/>
    <property type="match status" value="1"/>
</dbReference>
<reference evidence="3 4" key="1">
    <citation type="submission" date="2017-05" db="EMBL/GenBank/DDBJ databases">
        <authorList>
            <person name="Song R."/>
            <person name="Chenine A.L."/>
            <person name="Ruprecht R.M."/>
        </authorList>
    </citation>
    <scope>NUCLEOTIDE SEQUENCE [LARGE SCALE GENOMIC DNA]</scope>
    <source>
        <strain evidence="3 4">CECT 7927</strain>
    </source>
</reference>
<name>A0A1Y6IXL3_9VIBR</name>
<evidence type="ECO:0000259" key="1">
    <source>
        <dbReference type="Pfam" id="PF00501"/>
    </source>
</evidence>
<dbReference type="SUPFAM" id="SSF56801">
    <property type="entry name" value="Acetyl-CoA synthetase-like"/>
    <property type="match status" value="1"/>
</dbReference>
<evidence type="ECO:0000313" key="4">
    <source>
        <dbReference type="Proteomes" id="UP000196125"/>
    </source>
</evidence>
<keyword evidence="5" id="KW-1185">Reference proteome</keyword>
<dbReference type="Pfam" id="PF00501">
    <property type="entry name" value="AMP-binding"/>
    <property type="match status" value="1"/>
</dbReference>
<sequence>MNTFISHLVNNHTFTVDYKNVHYTAKEIADIVFQKVNEIELHLNDGNDIIFYLPKNNFEAFICLCVNSLLGTTGALLTSNSAPTFFSLISEHKKRLLVISDRQRAPEGVVGTVIRSSFVKGTSLAEERVAELLERAKMASPSSLIFITSGTTGAPKLIQHSEDKLLEGARDFATYLQMTSASEALCMFPVQFMYGLAVSLASLLSGSHIHYSYLPYNPELICDYCIQHNIDILTVLGDWIIDICHVLQVKNARIKILLNASDRLLVNQARKALEYCDTLCNTFGQTESGPSLLHNKIESESDIERYSYRGVIATGFALNDRIKVSIFEDFSDTKNYIDEERCGELFYQSPYCMDGYIDSEMNMLPHHSSWNASGDLFYRNKEGCYFWLRRLKEDLKVNGRFFPSQIIYNEFVNTIGSIRCIFSKNIQGALCLYIDKSKTPEENINIMTLKNIIHKYWNYSEVEIEVKDSLSQTPTNKLKLVQA</sequence>
<dbReference type="InterPro" id="IPR020845">
    <property type="entry name" value="AMP-binding_CS"/>
</dbReference>
<evidence type="ECO:0000313" key="2">
    <source>
        <dbReference type="EMBL" id="MDW6002908.1"/>
    </source>
</evidence>
<dbReference type="Gene3D" id="3.40.50.12780">
    <property type="entry name" value="N-terminal domain of ligase-like"/>
    <property type="match status" value="1"/>
</dbReference>
<reference evidence="2 5" key="2">
    <citation type="submission" date="2023-11" db="EMBL/GenBank/DDBJ databases">
        <title>Plant-associative lifestyle of Vibrio porteresiae and its evolutionary dynamics.</title>
        <authorList>
            <person name="Rameshkumar N."/>
            <person name="Kirti K."/>
        </authorList>
    </citation>
    <scope>NUCLEOTIDE SEQUENCE [LARGE SCALE GENOMIC DNA]</scope>
    <source>
        <strain evidence="2 5">MSSRF38</strain>
    </source>
</reference>
<feature type="domain" description="AMP-dependent synthetase/ligase" evidence="1">
    <location>
        <begin position="99"/>
        <end position="356"/>
    </location>
</feature>
<gene>
    <name evidence="2" type="ORF">SBX37_08560</name>
    <name evidence="3" type="ORF">VIM7927_03719</name>
</gene>
<dbReference type="Proteomes" id="UP000196125">
    <property type="component" value="Unassembled WGS sequence"/>
</dbReference>
<organism evidence="3 4">
    <name type="scientific">Vibrio mangrovi</name>
    <dbReference type="NCBI Taxonomy" id="474394"/>
    <lineage>
        <taxon>Bacteria</taxon>
        <taxon>Pseudomonadati</taxon>
        <taxon>Pseudomonadota</taxon>
        <taxon>Gammaproteobacteria</taxon>
        <taxon>Vibrionales</taxon>
        <taxon>Vibrionaceae</taxon>
        <taxon>Vibrio</taxon>
    </lineage>
</organism>
<proteinExistence type="predicted"/>
<dbReference type="InterPro" id="IPR000873">
    <property type="entry name" value="AMP-dep_synth/lig_dom"/>
</dbReference>